<evidence type="ECO:0000313" key="2">
    <source>
        <dbReference type="Proteomes" id="UP000478052"/>
    </source>
</evidence>
<name>A0A6G0VQZ4_APHCR</name>
<reference evidence="1 2" key="1">
    <citation type="submission" date="2019-08" db="EMBL/GenBank/DDBJ databases">
        <title>Whole genome of Aphis craccivora.</title>
        <authorList>
            <person name="Voronova N.V."/>
            <person name="Shulinski R.S."/>
            <person name="Bandarenka Y.V."/>
            <person name="Zhorov D.G."/>
            <person name="Warner D."/>
        </authorList>
    </citation>
    <scope>NUCLEOTIDE SEQUENCE [LARGE SCALE GENOMIC DNA]</scope>
    <source>
        <strain evidence="1">180601</strain>
        <tissue evidence="1">Whole Body</tissue>
    </source>
</reference>
<keyword evidence="2" id="KW-1185">Reference proteome</keyword>
<dbReference type="AlphaFoldDB" id="A0A6G0VQZ4"/>
<dbReference type="EMBL" id="VUJU01013017">
    <property type="protein sequence ID" value="KAF0706149.1"/>
    <property type="molecule type" value="Genomic_DNA"/>
</dbReference>
<feature type="non-terminal residue" evidence="1">
    <location>
        <position position="196"/>
    </location>
</feature>
<dbReference type="Proteomes" id="UP000478052">
    <property type="component" value="Unassembled WGS sequence"/>
</dbReference>
<accession>A0A6G0VQZ4</accession>
<comment type="caution">
    <text evidence="1">The sequence shown here is derived from an EMBL/GenBank/DDBJ whole genome shotgun (WGS) entry which is preliminary data.</text>
</comment>
<sequence length="196" mass="22467">HNYADSTVFDCIVYFLAEYIASRLVKKTKCDMCIESLKCLNTSEGQIGKEADLVQAKTKGYLTYLDSNLYKIIKQLEECFALNASSNDVFESTCNEFLTKNLNIKFNCTIQEHQKEILLLYYNVHETIGTPLCKIEQIKNSAKQKKMLSKLLETGIDTVVNFSLTGSAYCNFQHHEELNLVLTYLKPWFTPVLSFI</sequence>
<protein>
    <recommendedName>
        <fullName evidence="3">THAP-type domain-containing protein</fullName>
    </recommendedName>
</protein>
<proteinExistence type="predicted"/>
<feature type="non-terminal residue" evidence="1">
    <location>
        <position position="1"/>
    </location>
</feature>
<gene>
    <name evidence="1" type="ORF">FWK35_00030460</name>
</gene>
<evidence type="ECO:0000313" key="1">
    <source>
        <dbReference type="EMBL" id="KAF0706149.1"/>
    </source>
</evidence>
<organism evidence="1 2">
    <name type="scientific">Aphis craccivora</name>
    <name type="common">Cowpea aphid</name>
    <dbReference type="NCBI Taxonomy" id="307492"/>
    <lineage>
        <taxon>Eukaryota</taxon>
        <taxon>Metazoa</taxon>
        <taxon>Ecdysozoa</taxon>
        <taxon>Arthropoda</taxon>
        <taxon>Hexapoda</taxon>
        <taxon>Insecta</taxon>
        <taxon>Pterygota</taxon>
        <taxon>Neoptera</taxon>
        <taxon>Paraneoptera</taxon>
        <taxon>Hemiptera</taxon>
        <taxon>Sternorrhyncha</taxon>
        <taxon>Aphidomorpha</taxon>
        <taxon>Aphidoidea</taxon>
        <taxon>Aphididae</taxon>
        <taxon>Aphidini</taxon>
        <taxon>Aphis</taxon>
        <taxon>Aphis</taxon>
    </lineage>
</organism>
<evidence type="ECO:0008006" key="3">
    <source>
        <dbReference type="Google" id="ProtNLM"/>
    </source>
</evidence>